<dbReference type="Pfam" id="PF13673">
    <property type="entry name" value="Acetyltransf_10"/>
    <property type="match status" value="1"/>
</dbReference>
<feature type="domain" description="N-acetyltransferase" evidence="1">
    <location>
        <begin position="3"/>
        <end position="141"/>
    </location>
</feature>
<dbReference type="InterPro" id="IPR016181">
    <property type="entry name" value="Acyl_CoA_acyltransferase"/>
</dbReference>
<dbReference type="AlphaFoldDB" id="A0A2T6BHI8"/>
<evidence type="ECO:0000313" key="2">
    <source>
        <dbReference type="EMBL" id="PTX55519.1"/>
    </source>
</evidence>
<keyword evidence="2" id="KW-0808">Transferase</keyword>
<evidence type="ECO:0000313" key="3">
    <source>
        <dbReference type="Proteomes" id="UP000243978"/>
    </source>
</evidence>
<comment type="caution">
    <text evidence="2">The sequence shown here is derived from an EMBL/GenBank/DDBJ whole genome shotgun (WGS) entry which is preliminary data.</text>
</comment>
<accession>A0A2T6BHI8</accession>
<keyword evidence="3" id="KW-1185">Reference proteome</keyword>
<dbReference type="EMBL" id="QBKS01000001">
    <property type="protein sequence ID" value="PTX55519.1"/>
    <property type="molecule type" value="Genomic_DNA"/>
</dbReference>
<keyword evidence="2" id="KW-0012">Acyltransferase</keyword>
<gene>
    <name evidence="2" type="ORF">C8N43_0158</name>
</gene>
<dbReference type="PROSITE" id="PS51186">
    <property type="entry name" value="GNAT"/>
    <property type="match status" value="1"/>
</dbReference>
<dbReference type="Proteomes" id="UP000243978">
    <property type="component" value="Unassembled WGS sequence"/>
</dbReference>
<sequence>MTEPIRRATADDAPACAAILNAWIDGTDWMPRTISPDAIETALREGLPKREAYVVGDPIAGYLSLDPAENHIWGLYVGRPGQGLGKALLDRAKTGRSYLKLNSHAANKAAHRFYAREAFQPTGAPWQGNDGIPEITFEWRA</sequence>
<name>A0A2T6BHI8_9RHOB</name>
<evidence type="ECO:0000259" key="1">
    <source>
        <dbReference type="PROSITE" id="PS51186"/>
    </source>
</evidence>
<proteinExistence type="predicted"/>
<protein>
    <submittedName>
        <fullName evidence="2">L-amino acid N-acyltransferase YncA</fullName>
    </submittedName>
</protein>
<dbReference type="Gene3D" id="3.40.630.30">
    <property type="match status" value="1"/>
</dbReference>
<dbReference type="OrthoDB" id="9797417at2"/>
<organism evidence="2 3">
    <name type="scientific">Litoreibacter ponti</name>
    <dbReference type="NCBI Taxonomy" id="1510457"/>
    <lineage>
        <taxon>Bacteria</taxon>
        <taxon>Pseudomonadati</taxon>
        <taxon>Pseudomonadota</taxon>
        <taxon>Alphaproteobacteria</taxon>
        <taxon>Rhodobacterales</taxon>
        <taxon>Roseobacteraceae</taxon>
        <taxon>Litoreibacter</taxon>
    </lineage>
</organism>
<dbReference type="RefSeq" id="WP_107843804.1">
    <property type="nucleotide sequence ID" value="NZ_QBKS01000001.1"/>
</dbReference>
<dbReference type="GO" id="GO:0016747">
    <property type="term" value="F:acyltransferase activity, transferring groups other than amino-acyl groups"/>
    <property type="evidence" value="ECO:0007669"/>
    <property type="project" value="InterPro"/>
</dbReference>
<dbReference type="SUPFAM" id="SSF55729">
    <property type="entry name" value="Acyl-CoA N-acyltransferases (Nat)"/>
    <property type="match status" value="1"/>
</dbReference>
<reference evidence="2 3" key="1">
    <citation type="submission" date="2018-04" db="EMBL/GenBank/DDBJ databases">
        <title>Genomic Encyclopedia of Archaeal and Bacterial Type Strains, Phase II (KMG-II): from individual species to whole genera.</title>
        <authorList>
            <person name="Goeker M."/>
        </authorList>
    </citation>
    <scope>NUCLEOTIDE SEQUENCE [LARGE SCALE GENOMIC DNA]</scope>
    <source>
        <strain evidence="2 3">DSM 100977</strain>
    </source>
</reference>
<dbReference type="InterPro" id="IPR000182">
    <property type="entry name" value="GNAT_dom"/>
</dbReference>